<accession>A0AAE9LRL7</accession>
<organism evidence="2 3">
    <name type="scientific">Acinetobacter tibetensis</name>
    <dbReference type="NCBI Taxonomy" id="2943497"/>
    <lineage>
        <taxon>Bacteria</taxon>
        <taxon>Pseudomonadati</taxon>
        <taxon>Pseudomonadota</taxon>
        <taxon>Gammaproteobacteria</taxon>
        <taxon>Moraxellales</taxon>
        <taxon>Moraxellaceae</taxon>
        <taxon>Acinetobacter</taxon>
    </lineage>
</organism>
<dbReference type="Gene3D" id="3.30.160.100">
    <property type="entry name" value="Ribosome hibernation promotion factor-like"/>
    <property type="match status" value="1"/>
</dbReference>
<dbReference type="Pfam" id="PF02482">
    <property type="entry name" value="Ribosomal_S30AE"/>
    <property type="match status" value="1"/>
</dbReference>
<sequence>MNIEIRTDKNIQNNDRLISYVRAELNQEFQRHSERITHFSVHLSDENGVKGGDDDIKCMIEARPAGLKPVVVNHKAHNVDTAFHGAMERLKRSLEHVFEKRENPRGGPLEYADGDKDVIDDEEDEVL</sequence>
<reference evidence="2" key="1">
    <citation type="submission" date="2022-06" db="EMBL/GenBank/DDBJ databases">
        <title>Isolation, identification and characterization of iprodione-degrading strains in Lhasa, Tibet.</title>
        <authorList>
            <person name="Pan H."/>
        </authorList>
    </citation>
    <scope>NUCLEOTIDE SEQUENCE</scope>
    <source>
        <strain evidence="2">Y-23</strain>
    </source>
</reference>
<dbReference type="InterPro" id="IPR003489">
    <property type="entry name" value="RHF/RaiA"/>
</dbReference>
<dbReference type="KEGG" id="atz:M5E07_00455"/>
<feature type="compositionally biased region" description="Acidic residues" evidence="1">
    <location>
        <begin position="118"/>
        <end position="127"/>
    </location>
</feature>
<evidence type="ECO:0000313" key="3">
    <source>
        <dbReference type="Proteomes" id="UP001056716"/>
    </source>
</evidence>
<dbReference type="InterPro" id="IPR036567">
    <property type="entry name" value="RHF-like"/>
</dbReference>
<dbReference type="AlphaFoldDB" id="A0AAE9LRL7"/>
<protein>
    <submittedName>
        <fullName evidence="2">HPF/RaiA family ribosome-associated protein</fullName>
    </submittedName>
</protein>
<gene>
    <name evidence="2" type="ORF">M5E07_00455</name>
</gene>
<dbReference type="SUPFAM" id="SSF69754">
    <property type="entry name" value="Ribosome binding protein Y (YfiA homologue)"/>
    <property type="match status" value="1"/>
</dbReference>
<dbReference type="Proteomes" id="UP001056716">
    <property type="component" value="Chromosome"/>
</dbReference>
<evidence type="ECO:0000313" key="2">
    <source>
        <dbReference type="EMBL" id="USE83364.1"/>
    </source>
</evidence>
<proteinExistence type="predicted"/>
<keyword evidence="3" id="KW-1185">Reference proteome</keyword>
<feature type="region of interest" description="Disordered" evidence="1">
    <location>
        <begin position="98"/>
        <end position="127"/>
    </location>
</feature>
<dbReference type="RefSeq" id="WP_116759149.1">
    <property type="nucleotide sequence ID" value="NZ_CP098732.1"/>
</dbReference>
<dbReference type="EMBL" id="CP098732">
    <property type="protein sequence ID" value="USE83364.1"/>
    <property type="molecule type" value="Genomic_DNA"/>
</dbReference>
<name>A0AAE9LRL7_9GAMM</name>
<evidence type="ECO:0000256" key="1">
    <source>
        <dbReference type="SAM" id="MobiDB-lite"/>
    </source>
</evidence>